<evidence type="ECO:0000256" key="11">
    <source>
        <dbReference type="HAMAP-Rule" id="MF_00766"/>
    </source>
</evidence>
<feature type="transmembrane region" description="Helical" evidence="11">
    <location>
        <begin position="75"/>
        <end position="92"/>
    </location>
</feature>
<dbReference type="GO" id="GO:0005886">
    <property type="term" value="C:plasma membrane"/>
    <property type="evidence" value="ECO:0007669"/>
    <property type="project" value="UniProtKB-SubCell"/>
</dbReference>
<dbReference type="HAMAP" id="MF_00766">
    <property type="entry name" value="PGT_MtgA"/>
    <property type="match status" value="1"/>
</dbReference>
<dbReference type="GO" id="GO:0008360">
    <property type="term" value="P:regulation of cell shape"/>
    <property type="evidence" value="ECO:0007669"/>
    <property type="project" value="UniProtKB-KW"/>
</dbReference>
<dbReference type="PANTHER" id="PTHR30400">
    <property type="entry name" value="MONOFUNCTIONAL BIOSYNTHETIC PEPTIDOGLYCAN TRANSGLYCOSYLASE"/>
    <property type="match status" value="1"/>
</dbReference>
<keyword evidence="9 11" id="KW-0472">Membrane</keyword>
<proteinExistence type="inferred from homology"/>
<feature type="domain" description="Glycosyl transferase family 51" evidence="13">
    <location>
        <begin position="125"/>
        <end position="305"/>
    </location>
</feature>
<dbReference type="Gene3D" id="1.10.3810.10">
    <property type="entry name" value="Biosynthetic peptidoglycan transglycosylase-like"/>
    <property type="match status" value="1"/>
</dbReference>
<evidence type="ECO:0000256" key="1">
    <source>
        <dbReference type="ARBA" id="ARBA00022475"/>
    </source>
</evidence>
<evidence type="ECO:0000256" key="8">
    <source>
        <dbReference type="ARBA" id="ARBA00022989"/>
    </source>
</evidence>
<keyword evidence="4 11" id="KW-0808">Transferase</keyword>
<dbReference type="AlphaFoldDB" id="A0A1Y0EJN7"/>
<evidence type="ECO:0000256" key="9">
    <source>
        <dbReference type="ARBA" id="ARBA00023136"/>
    </source>
</evidence>
<keyword evidence="10 11" id="KW-0961">Cell wall biogenesis/degradation</keyword>
<comment type="pathway">
    <text evidence="11">Cell wall biogenesis; peptidoglycan biosynthesis.</text>
</comment>
<keyword evidence="2 11" id="KW-0997">Cell inner membrane</keyword>
<gene>
    <name evidence="11" type="primary">mtgA</name>
    <name evidence="14" type="ORF">CCO03_03055</name>
</gene>
<keyword evidence="6 11" id="KW-0133">Cell shape</keyword>
<dbReference type="GO" id="GO:0009274">
    <property type="term" value="C:peptidoglycan-based cell wall"/>
    <property type="evidence" value="ECO:0007669"/>
    <property type="project" value="InterPro"/>
</dbReference>
<dbReference type="PANTHER" id="PTHR30400:SF0">
    <property type="entry name" value="BIOSYNTHETIC PEPTIDOGLYCAN TRANSGLYCOSYLASE"/>
    <property type="match status" value="1"/>
</dbReference>
<dbReference type="KEGG" id="cser:CCO03_03055"/>
<dbReference type="GO" id="GO:0009252">
    <property type="term" value="P:peptidoglycan biosynthetic process"/>
    <property type="evidence" value="ECO:0007669"/>
    <property type="project" value="UniProtKB-UniRule"/>
</dbReference>
<dbReference type="OrthoDB" id="9766909at2"/>
<evidence type="ECO:0000256" key="3">
    <source>
        <dbReference type="ARBA" id="ARBA00022676"/>
    </source>
</evidence>
<dbReference type="GO" id="GO:0008955">
    <property type="term" value="F:peptidoglycan glycosyltransferase activity"/>
    <property type="evidence" value="ECO:0007669"/>
    <property type="project" value="UniProtKB-UniRule"/>
</dbReference>
<organism evidence="14 15">
    <name type="scientific">Comamonas serinivorans</name>
    <dbReference type="NCBI Taxonomy" id="1082851"/>
    <lineage>
        <taxon>Bacteria</taxon>
        <taxon>Pseudomonadati</taxon>
        <taxon>Pseudomonadota</taxon>
        <taxon>Betaproteobacteria</taxon>
        <taxon>Burkholderiales</taxon>
        <taxon>Comamonadaceae</taxon>
        <taxon>Comamonas</taxon>
    </lineage>
</organism>
<dbReference type="EMBL" id="CP021455">
    <property type="protein sequence ID" value="ARU03797.1"/>
    <property type="molecule type" value="Genomic_DNA"/>
</dbReference>
<evidence type="ECO:0000313" key="14">
    <source>
        <dbReference type="EMBL" id="ARU03797.1"/>
    </source>
</evidence>
<evidence type="ECO:0000313" key="15">
    <source>
        <dbReference type="Proteomes" id="UP000196138"/>
    </source>
</evidence>
<evidence type="ECO:0000256" key="4">
    <source>
        <dbReference type="ARBA" id="ARBA00022679"/>
    </source>
</evidence>
<dbReference type="InterPro" id="IPR011812">
    <property type="entry name" value="Pep_trsgly"/>
</dbReference>
<evidence type="ECO:0000259" key="13">
    <source>
        <dbReference type="Pfam" id="PF00912"/>
    </source>
</evidence>
<evidence type="ECO:0000256" key="6">
    <source>
        <dbReference type="ARBA" id="ARBA00022960"/>
    </source>
</evidence>
<evidence type="ECO:0000256" key="10">
    <source>
        <dbReference type="ARBA" id="ARBA00023316"/>
    </source>
</evidence>
<name>A0A1Y0EJN7_9BURK</name>
<comment type="function">
    <text evidence="11">Peptidoglycan polymerase that catalyzes glycan chain elongation from lipid-linked precursors.</text>
</comment>
<dbReference type="GO" id="GO:0071555">
    <property type="term" value="P:cell wall organization"/>
    <property type="evidence" value="ECO:0007669"/>
    <property type="project" value="UniProtKB-KW"/>
</dbReference>
<evidence type="ECO:0000256" key="2">
    <source>
        <dbReference type="ARBA" id="ARBA00022519"/>
    </source>
</evidence>
<keyword evidence="7 11" id="KW-0573">Peptidoglycan synthesis</keyword>
<comment type="similarity">
    <text evidence="11">Belongs to the glycosyltransferase 51 family.</text>
</comment>
<dbReference type="Proteomes" id="UP000196138">
    <property type="component" value="Chromosome"/>
</dbReference>
<dbReference type="InterPro" id="IPR023346">
    <property type="entry name" value="Lysozyme-like_dom_sf"/>
</dbReference>
<keyword evidence="3 11" id="KW-0328">Glycosyltransferase</keyword>
<dbReference type="GO" id="GO:0016763">
    <property type="term" value="F:pentosyltransferase activity"/>
    <property type="evidence" value="ECO:0007669"/>
    <property type="project" value="InterPro"/>
</dbReference>
<feature type="region of interest" description="Disordered" evidence="12">
    <location>
        <begin position="1"/>
        <end position="28"/>
    </location>
</feature>
<evidence type="ECO:0000256" key="5">
    <source>
        <dbReference type="ARBA" id="ARBA00022692"/>
    </source>
</evidence>
<dbReference type="NCBIfam" id="TIGR02070">
    <property type="entry name" value="mono_pep_trsgly"/>
    <property type="match status" value="1"/>
</dbReference>
<evidence type="ECO:0000256" key="12">
    <source>
        <dbReference type="SAM" id="MobiDB-lite"/>
    </source>
</evidence>
<dbReference type="SUPFAM" id="SSF53955">
    <property type="entry name" value="Lysozyme-like"/>
    <property type="match status" value="1"/>
</dbReference>
<dbReference type="EC" id="2.4.99.28" evidence="11"/>
<keyword evidence="15" id="KW-1185">Reference proteome</keyword>
<evidence type="ECO:0000256" key="7">
    <source>
        <dbReference type="ARBA" id="ARBA00022984"/>
    </source>
</evidence>
<reference evidence="14 15" key="1">
    <citation type="submission" date="2017-05" db="EMBL/GenBank/DDBJ databases">
        <authorList>
            <person name="Song R."/>
            <person name="Chenine A.L."/>
            <person name="Ruprecht R.M."/>
        </authorList>
    </citation>
    <scope>NUCLEOTIDE SEQUENCE [LARGE SCALE GENOMIC DNA]</scope>
    <source>
        <strain evidence="14 15">DSM 26136</strain>
    </source>
</reference>
<keyword evidence="5 11" id="KW-0812">Transmembrane</keyword>
<keyword evidence="8 11" id="KW-1133">Transmembrane helix</keyword>
<keyword evidence="1 11" id="KW-1003">Cell membrane</keyword>
<sequence length="310" mass="34372">MLASPLRTRLPGQTGPSQPPRASARPAPAVRKRCPWCERLRQTGGVFSLAATGRGAARDAASAPSGSRRADVGRLLVLLVLAAIGLQLYFALRVGLATVVAPESTAFQRSEIWRLAIGDQPRPWRQQWVPYGQISDHLKRAVMASEDARFTEHSGVEWEAIEKAWDRNAKAMEAAEKRAEADQPVGNVKIRGGSTITQQLAKNLWLSSERSYPRKAQELVLTKELETVLSKRRILEVYLNNVEWGEGVFGAEAAARRYFNKPASALTRAEAARLAVMLPRPKFFEQRPNSAYVQRQSARIAARMQQVTPP</sequence>
<protein>
    <recommendedName>
        <fullName evidence="11">Biosynthetic peptidoglycan transglycosylase</fullName>
        <ecNumber evidence="11">2.4.99.28</ecNumber>
    </recommendedName>
    <alternativeName>
        <fullName evidence="11">Glycan polymerase</fullName>
    </alternativeName>
    <alternativeName>
        <fullName evidence="11">Peptidoglycan glycosyltransferase MtgA</fullName>
        <shortName evidence="11">PGT</shortName>
    </alternativeName>
</protein>
<comment type="catalytic activity">
    <reaction evidence="11">
        <text>[GlcNAc-(1-&gt;4)-Mur2Ac(oyl-L-Ala-gamma-D-Glu-L-Lys-D-Ala-D-Ala)](n)-di-trans,octa-cis-undecaprenyl diphosphate + beta-D-GlcNAc-(1-&gt;4)-Mur2Ac(oyl-L-Ala-gamma-D-Glu-L-Lys-D-Ala-D-Ala)-di-trans,octa-cis-undecaprenyl diphosphate = [GlcNAc-(1-&gt;4)-Mur2Ac(oyl-L-Ala-gamma-D-Glu-L-Lys-D-Ala-D-Ala)](n+1)-di-trans,octa-cis-undecaprenyl diphosphate + di-trans,octa-cis-undecaprenyl diphosphate + H(+)</text>
        <dbReference type="Rhea" id="RHEA:23708"/>
        <dbReference type="Rhea" id="RHEA-COMP:9602"/>
        <dbReference type="Rhea" id="RHEA-COMP:9603"/>
        <dbReference type="ChEBI" id="CHEBI:15378"/>
        <dbReference type="ChEBI" id="CHEBI:58405"/>
        <dbReference type="ChEBI" id="CHEBI:60033"/>
        <dbReference type="ChEBI" id="CHEBI:78435"/>
        <dbReference type="EC" id="2.4.99.28"/>
    </reaction>
</comment>
<dbReference type="InterPro" id="IPR001264">
    <property type="entry name" value="Glyco_trans_51"/>
</dbReference>
<dbReference type="UniPathway" id="UPA00219"/>
<dbReference type="Pfam" id="PF00912">
    <property type="entry name" value="Transgly"/>
    <property type="match status" value="1"/>
</dbReference>
<accession>A0A1Y0EJN7</accession>
<dbReference type="InterPro" id="IPR036950">
    <property type="entry name" value="PBP_transglycosylase"/>
</dbReference>
<comment type="subcellular location">
    <subcellularLocation>
        <location evidence="11">Cell inner membrane</location>
        <topology evidence="11">Single-pass membrane protein</topology>
    </subcellularLocation>
</comment>